<accession>A0A6N8G3C7</accession>
<dbReference type="Proteomes" id="UP000441797">
    <property type="component" value="Unassembled WGS sequence"/>
</dbReference>
<organism evidence="1 2">
    <name type="scientific">Gloeocapsopsis dulcis AAB1 = 1H9</name>
    <dbReference type="NCBI Taxonomy" id="1433147"/>
    <lineage>
        <taxon>Bacteria</taxon>
        <taxon>Bacillati</taxon>
        <taxon>Cyanobacteriota</taxon>
        <taxon>Cyanophyceae</taxon>
        <taxon>Oscillatoriophycideae</taxon>
        <taxon>Chroococcales</taxon>
        <taxon>Chroococcaceae</taxon>
        <taxon>Gloeocapsopsis</taxon>
        <taxon>Gloeocapsopsis dulcis</taxon>
    </lineage>
</organism>
<reference evidence="1 2" key="1">
    <citation type="journal article" date="2019" name="Front. Microbiol.">
        <title>Genomic Features for Desiccation Tolerance and Sugar Biosynthesis in the Extremophile Gloeocapsopsis sp. UTEX B3054.</title>
        <authorList>
            <person name="Urrejola C."/>
            <person name="Alcorta J."/>
            <person name="Salas L."/>
            <person name="Vasquez M."/>
            <person name="Polz M.F."/>
            <person name="Vicuna R."/>
            <person name="Diez B."/>
        </authorList>
    </citation>
    <scope>NUCLEOTIDE SEQUENCE [LARGE SCALE GENOMIC DNA]</scope>
    <source>
        <strain evidence="1 2">1H9</strain>
    </source>
</reference>
<evidence type="ECO:0000313" key="2">
    <source>
        <dbReference type="Proteomes" id="UP000441797"/>
    </source>
</evidence>
<keyword evidence="2" id="KW-1185">Reference proteome</keyword>
<comment type="caution">
    <text evidence="1">The sequence shown here is derived from an EMBL/GenBank/DDBJ whole genome shotgun (WGS) entry which is preliminary data.</text>
</comment>
<name>A0A6N8G3C7_9CHRO</name>
<dbReference type="EMBL" id="NAPY01000073">
    <property type="protein sequence ID" value="MUL39312.1"/>
    <property type="molecule type" value="Genomic_DNA"/>
</dbReference>
<protein>
    <submittedName>
        <fullName evidence="1">Uncharacterized protein</fullName>
    </submittedName>
</protein>
<gene>
    <name evidence="1" type="ORF">BWI75_24240</name>
</gene>
<dbReference type="RefSeq" id="WP_105219412.1">
    <property type="nucleotide sequence ID" value="NZ_CAWNSU010000035.1"/>
</dbReference>
<evidence type="ECO:0000313" key="1">
    <source>
        <dbReference type="EMBL" id="MUL39312.1"/>
    </source>
</evidence>
<dbReference type="AlphaFoldDB" id="A0A6N8G3C7"/>
<sequence length="80" mass="8546">MPSPFDATEVKSDNCVAALLETSMMLQNYELSVPEETRPNNITVTFDSEAGSATIAATIPVTITLDPTGKPVITAEDYIP</sequence>
<proteinExistence type="predicted"/>
<dbReference type="OrthoDB" id="572919at2"/>